<reference evidence="1 2" key="1">
    <citation type="submission" date="2014-11" db="EMBL/GenBank/DDBJ databases">
        <title>Whole genome shotgun sequence of Sphingomonas parapaucimobilis NBRC 15100.</title>
        <authorList>
            <person name="Katano-Makiyama Y."/>
            <person name="Hosoyama A."/>
            <person name="Hashimoto M."/>
            <person name="Hosoyama Y."/>
            <person name="Noguchi M."/>
            <person name="Numata M."/>
            <person name="Tsuchikane K."/>
            <person name="Hirakata S."/>
            <person name="Uohara A."/>
            <person name="Shimodaira J."/>
            <person name="Ohji S."/>
            <person name="Ichikawa N."/>
            <person name="Kimura A."/>
            <person name="Yamazoe A."/>
            <person name="Fujita N."/>
        </authorList>
    </citation>
    <scope>NUCLEOTIDE SEQUENCE [LARGE SCALE GENOMIC DNA]</scope>
    <source>
        <strain evidence="1 2">NBRC 15100</strain>
    </source>
</reference>
<dbReference type="AlphaFoldDB" id="A0A0A1W5N9"/>
<name>A0A0A1W5N9_9SPHN</name>
<dbReference type="EMBL" id="BBPI01000035">
    <property type="protein sequence ID" value="GAM00730.1"/>
    <property type="molecule type" value="Genomic_DNA"/>
</dbReference>
<evidence type="ECO:0000313" key="1">
    <source>
        <dbReference type="EMBL" id="GAM00730.1"/>
    </source>
</evidence>
<dbReference type="Proteomes" id="UP000032305">
    <property type="component" value="Unassembled WGS sequence"/>
</dbReference>
<sequence length="78" mass="8683">MSGSLYFDWVVGDGVSIVVIAGNQAIGSLHLSARESRLLAKRLGQWQDYKDARGESRPCRQPANRMKVEHVFVEGKPL</sequence>
<accession>A0A0A1W5N9</accession>
<comment type="caution">
    <text evidence="1">The sequence shown here is derived from an EMBL/GenBank/DDBJ whole genome shotgun (WGS) entry which is preliminary data.</text>
</comment>
<dbReference type="RefSeq" id="WP_042486132.1">
    <property type="nucleotide sequence ID" value="NZ_BBPI01000035.1"/>
</dbReference>
<evidence type="ECO:0000313" key="2">
    <source>
        <dbReference type="Proteomes" id="UP000032305"/>
    </source>
</evidence>
<protein>
    <submittedName>
        <fullName evidence="1">Uncharacterized protein</fullName>
    </submittedName>
</protein>
<keyword evidence="2" id="KW-1185">Reference proteome</keyword>
<gene>
    <name evidence="1" type="ORF">SP5_035_01310</name>
</gene>
<organism evidence="1 2">
    <name type="scientific">Sphingomonas parapaucimobilis NBRC 15100</name>
    <dbReference type="NCBI Taxonomy" id="1219049"/>
    <lineage>
        <taxon>Bacteria</taxon>
        <taxon>Pseudomonadati</taxon>
        <taxon>Pseudomonadota</taxon>
        <taxon>Alphaproteobacteria</taxon>
        <taxon>Sphingomonadales</taxon>
        <taxon>Sphingomonadaceae</taxon>
        <taxon>Sphingomonas</taxon>
    </lineage>
</organism>
<proteinExistence type="predicted"/>